<organism evidence="2 3">
    <name type="scientific">Nyctereutes procyonoides</name>
    <name type="common">Raccoon dog</name>
    <name type="synonym">Canis procyonoides</name>
    <dbReference type="NCBI Taxonomy" id="34880"/>
    <lineage>
        <taxon>Eukaryota</taxon>
        <taxon>Metazoa</taxon>
        <taxon>Chordata</taxon>
        <taxon>Craniata</taxon>
        <taxon>Vertebrata</taxon>
        <taxon>Euteleostomi</taxon>
        <taxon>Mammalia</taxon>
        <taxon>Eutheria</taxon>
        <taxon>Laurasiatheria</taxon>
        <taxon>Carnivora</taxon>
        <taxon>Caniformia</taxon>
        <taxon>Canidae</taxon>
        <taxon>Nyctereutes</taxon>
    </lineage>
</organism>
<name>A0A811ZSI8_NYCPR</name>
<comment type="caution">
    <text evidence="2">The sequence shown here is derived from an EMBL/GenBank/DDBJ whole genome shotgun (WGS) entry which is preliminary data.</text>
</comment>
<accession>A0A811ZSI8</accession>
<dbReference type="Proteomes" id="UP000645828">
    <property type="component" value="Unassembled WGS sequence"/>
</dbReference>
<sequence>MKVVSASVCWHWHPHIIVWKHGPQEFFITSLKSRWGKSYSKSLAGSTCCSNAPEQVSGIRCLSGDHPQKHIWGPLGVLGWWPHHSNLCLCLHTIILYLFLCLLFL</sequence>
<evidence type="ECO:0000256" key="1">
    <source>
        <dbReference type="SAM" id="Phobius"/>
    </source>
</evidence>
<gene>
    <name evidence="2" type="ORF">NYPRO_LOCUS24367</name>
</gene>
<protein>
    <submittedName>
        <fullName evidence="2">(raccoon dog) hypothetical protein</fullName>
    </submittedName>
</protein>
<keyword evidence="1" id="KW-1133">Transmembrane helix</keyword>
<evidence type="ECO:0000313" key="2">
    <source>
        <dbReference type="EMBL" id="CAD7691573.1"/>
    </source>
</evidence>
<keyword evidence="3" id="KW-1185">Reference proteome</keyword>
<keyword evidence="1" id="KW-0472">Membrane</keyword>
<reference evidence="2" key="1">
    <citation type="submission" date="2020-12" db="EMBL/GenBank/DDBJ databases">
        <authorList>
            <consortium name="Molecular Ecology Group"/>
        </authorList>
    </citation>
    <scope>NUCLEOTIDE SEQUENCE</scope>
    <source>
        <strain evidence="2">TBG_1078</strain>
    </source>
</reference>
<keyword evidence="1" id="KW-0812">Transmembrane</keyword>
<feature type="transmembrane region" description="Helical" evidence="1">
    <location>
        <begin position="84"/>
        <end position="104"/>
    </location>
</feature>
<dbReference type="EMBL" id="CAJHUB010000775">
    <property type="protein sequence ID" value="CAD7691573.1"/>
    <property type="molecule type" value="Genomic_DNA"/>
</dbReference>
<dbReference type="AlphaFoldDB" id="A0A811ZSI8"/>
<evidence type="ECO:0000313" key="3">
    <source>
        <dbReference type="Proteomes" id="UP000645828"/>
    </source>
</evidence>
<proteinExistence type="predicted"/>